<proteinExistence type="predicted"/>
<organism evidence="1 2">
    <name type="scientific">Elusimicrobium minutum (strain Pei191)</name>
    <dbReference type="NCBI Taxonomy" id="445932"/>
    <lineage>
        <taxon>Bacteria</taxon>
        <taxon>Pseudomonadati</taxon>
        <taxon>Elusimicrobiota</taxon>
        <taxon>Elusimicrobia</taxon>
        <taxon>Elusimicrobiales</taxon>
        <taxon>Elusimicrobiaceae</taxon>
        <taxon>Elusimicrobium</taxon>
    </lineage>
</organism>
<gene>
    <name evidence="1" type="ordered locus">Emin_0190</name>
</gene>
<evidence type="ECO:0000313" key="1">
    <source>
        <dbReference type="EMBL" id="ACC97754.1"/>
    </source>
</evidence>
<dbReference type="RefSeq" id="WP_012414369.1">
    <property type="nucleotide sequence ID" value="NC_010644.1"/>
</dbReference>
<sequence length="434" mass="48649">MKKTCIFLLIILVICGCRSSFNFRQNVNKEINEGNYSSATAKIEDQKNKVYREKDSLIYYLDLGTVQHDAKKHEESDKNFDLAQQRIDELFTTSVSQSVGTLVKNELTAAYEGADYERAMTYFYRAMNFLAMNNLSGALVEARKAVFYLDNLRKNKHKGYNDDPFVQYFASLLFESEGNLSSARIARANAFNAYERFASFYNVPKPDFTVPSNADKMGEIIFVHYNGHIPIIRSQTIQIAWDRAMSMTVGTDDLANADSSVQNAVVAGIMGNAVTIAYPVLTPVPFSTAGSSVRVGSVKQDTVLVHNLSALAKEELDERMPSIMAKMVARAVIKQIIATQARHAATKATDNENWGMIAGMMVSAFNAATERADTRMWFTLPGEIRMSRVFVEPGYHKIIFTAYDSMGNAIEVKDFDNIEIKAGERIYLHHRTGK</sequence>
<reference evidence="1 2" key="1">
    <citation type="journal article" date="2009" name="Appl. Environ. Microbiol.">
        <title>Genomic analysis of 'Elusimicrobium minutum,' the first cultivated representative of the phylum 'Elusimicrobia' (formerly termite group 1).</title>
        <authorList>
            <person name="Herlemann D.P.R."/>
            <person name="Geissinger O."/>
            <person name="Ikeda-Ohtsubo W."/>
            <person name="Kunin V."/>
            <person name="Sun H."/>
            <person name="Lapidus A."/>
            <person name="Hugenholtz P."/>
            <person name="Brune A."/>
        </authorList>
    </citation>
    <scope>NUCLEOTIDE SEQUENCE [LARGE SCALE GENOMIC DNA]</scope>
    <source>
        <strain evidence="1 2">Pei191</strain>
    </source>
</reference>
<dbReference type="EMBL" id="CP001055">
    <property type="protein sequence ID" value="ACC97754.1"/>
    <property type="molecule type" value="Genomic_DNA"/>
</dbReference>
<dbReference type="Proteomes" id="UP000001029">
    <property type="component" value="Chromosome"/>
</dbReference>
<dbReference type="OrthoDB" id="9769023at2"/>
<name>B2KBR7_ELUMP</name>
<dbReference type="PROSITE" id="PS51257">
    <property type="entry name" value="PROKAR_LIPOPROTEIN"/>
    <property type="match status" value="1"/>
</dbReference>
<keyword evidence="2" id="KW-1185">Reference proteome</keyword>
<evidence type="ECO:0008006" key="3">
    <source>
        <dbReference type="Google" id="ProtNLM"/>
    </source>
</evidence>
<dbReference type="KEGG" id="emi:Emin_0190"/>
<protein>
    <recommendedName>
        <fullName evidence="3">Lipoprotein</fullName>
    </recommendedName>
</protein>
<dbReference type="AlphaFoldDB" id="B2KBR7"/>
<dbReference type="HOGENOM" id="CLU_035715_3_0_0"/>
<evidence type="ECO:0000313" key="2">
    <source>
        <dbReference type="Proteomes" id="UP000001029"/>
    </source>
</evidence>
<dbReference type="STRING" id="445932.Emin_0190"/>
<accession>B2KBR7</accession>